<comment type="caution">
    <text evidence="9">The sequence shown here is derived from an EMBL/GenBank/DDBJ whole genome shotgun (WGS) entry which is preliminary data.</text>
</comment>
<keyword evidence="3 7" id="KW-0863">Zinc-finger</keyword>
<dbReference type="GO" id="GO:0006310">
    <property type="term" value="P:DNA recombination"/>
    <property type="evidence" value="ECO:0007669"/>
    <property type="project" value="UniProtKB-UniRule"/>
</dbReference>
<dbReference type="GO" id="GO:0003677">
    <property type="term" value="F:DNA binding"/>
    <property type="evidence" value="ECO:0007669"/>
    <property type="project" value="UniProtKB-UniRule"/>
</dbReference>
<keyword evidence="4 7" id="KW-0862">Zinc</keyword>
<dbReference type="Gene3D" id="6.10.250.240">
    <property type="match status" value="1"/>
</dbReference>
<dbReference type="HAMAP" id="MF_00017">
    <property type="entry name" value="RecR"/>
    <property type="match status" value="1"/>
</dbReference>
<dbReference type="Gene3D" id="3.40.1360.10">
    <property type="match status" value="1"/>
</dbReference>
<keyword evidence="1 7" id="KW-0479">Metal-binding</keyword>
<dbReference type="CDD" id="cd01025">
    <property type="entry name" value="TOPRIM_recR"/>
    <property type="match status" value="1"/>
</dbReference>
<reference evidence="9" key="1">
    <citation type="journal article" date="2020" name="mSystems">
        <title>Genome- and Community-Level Interaction Insights into Carbon Utilization and Element Cycling Functions of Hydrothermarchaeota in Hydrothermal Sediment.</title>
        <authorList>
            <person name="Zhou Z."/>
            <person name="Liu Y."/>
            <person name="Xu W."/>
            <person name="Pan J."/>
            <person name="Luo Z.H."/>
            <person name="Li M."/>
        </authorList>
    </citation>
    <scope>NUCLEOTIDE SEQUENCE [LARGE SCALE GENOMIC DNA]</scope>
    <source>
        <strain evidence="9">HyVt-115</strain>
    </source>
</reference>
<accession>A0A7C0U774</accession>
<dbReference type="AlphaFoldDB" id="A0A7C0U774"/>
<dbReference type="EMBL" id="DQWS01000186">
    <property type="protein sequence ID" value="HDD53423.1"/>
    <property type="molecule type" value="Genomic_DNA"/>
</dbReference>
<dbReference type="GO" id="GO:0006281">
    <property type="term" value="P:DNA repair"/>
    <property type="evidence" value="ECO:0007669"/>
    <property type="project" value="UniProtKB-UniRule"/>
</dbReference>
<feature type="zinc finger region" description="C4-type" evidence="7">
    <location>
        <begin position="48"/>
        <end position="63"/>
    </location>
</feature>
<dbReference type="GO" id="GO:0008270">
    <property type="term" value="F:zinc ion binding"/>
    <property type="evidence" value="ECO:0007669"/>
    <property type="project" value="UniProtKB-KW"/>
</dbReference>
<dbReference type="PROSITE" id="PS50880">
    <property type="entry name" value="TOPRIM"/>
    <property type="match status" value="1"/>
</dbReference>
<evidence type="ECO:0000256" key="2">
    <source>
        <dbReference type="ARBA" id="ARBA00022763"/>
    </source>
</evidence>
<dbReference type="Pfam" id="PF21176">
    <property type="entry name" value="RecR_HhH"/>
    <property type="match status" value="1"/>
</dbReference>
<dbReference type="PROSITE" id="PS01300">
    <property type="entry name" value="RECR"/>
    <property type="match status" value="1"/>
</dbReference>
<feature type="domain" description="Toprim" evidence="8">
    <location>
        <begin position="71"/>
        <end position="164"/>
    </location>
</feature>
<evidence type="ECO:0000256" key="3">
    <source>
        <dbReference type="ARBA" id="ARBA00022771"/>
    </source>
</evidence>
<dbReference type="Proteomes" id="UP000885690">
    <property type="component" value="Unassembled WGS sequence"/>
</dbReference>
<organism evidence="9">
    <name type="scientific">Thermosulfidibacter takaii</name>
    <dbReference type="NCBI Taxonomy" id="412593"/>
    <lineage>
        <taxon>Bacteria</taxon>
        <taxon>Pseudomonadati</taxon>
        <taxon>Thermosulfidibacterota</taxon>
        <taxon>Thermosulfidibacteria</taxon>
        <taxon>Thermosulfidibacterales</taxon>
        <taxon>Thermosulfidibacteraceae</taxon>
    </lineage>
</organism>
<keyword evidence="6 7" id="KW-0234">DNA repair</keyword>
<keyword evidence="5 7" id="KW-0233">DNA recombination</keyword>
<proteinExistence type="inferred from homology"/>
<comment type="function">
    <text evidence="7">May play a role in DNA repair. It seems to be involved in an RecBC-independent recombinational process of DNA repair. It may act with RecF and RecO.</text>
</comment>
<dbReference type="InterPro" id="IPR006171">
    <property type="entry name" value="TOPRIM_dom"/>
</dbReference>
<evidence type="ECO:0000256" key="5">
    <source>
        <dbReference type="ARBA" id="ARBA00023172"/>
    </source>
</evidence>
<dbReference type="Pfam" id="PF02132">
    <property type="entry name" value="RecR_ZnF"/>
    <property type="match status" value="1"/>
</dbReference>
<dbReference type="NCBIfam" id="TIGR00615">
    <property type="entry name" value="recR"/>
    <property type="match status" value="1"/>
</dbReference>
<gene>
    <name evidence="7 9" type="primary">recR</name>
    <name evidence="9" type="ORF">ENF32_05080</name>
</gene>
<protein>
    <recommendedName>
        <fullName evidence="7">Recombination protein RecR</fullName>
    </recommendedName>
</protein>
<dbReference type="SUPFAM" id="SSF111304">
    <property type="entry name" value="Recombination protein RecR"/>
    <property type="match status" value="1"/>
</dbReference>
<dbReference type="PANTHER" id="PTHR30446:SF0">
    <property type="entry name" value="RECOMBINATION PROTEIN RECR"/>
    <property type="match status" value="1"/>
</dbReference>
<comment type="similarity">
    <text evidence="7">Belongs to the RecR family.</text>
</comment>
<evidence type="ECO:0000313" key="9">
    <source>
        <dbReference type="EMBL" id="HDD53423.1"/>
    </source>
</evidence>
<dbReference type="InterPro" id="IPR015967">
    <property type="entry name" value="Rcmb_RecR_Znf"/>
</dbReference>
<evidence type="ECO:0000259" key="8">
    <source>
        <dbReference type="PROSITE" id="PS50880"/>
    </source>
</evidence>
<sequence>MAHQLKTLPGVGERGAWRMAVYLAGSPPRKARELAKALIAVTEKMSLCPRCHNLAQGDLCWICQDPERDKSRICVVEDVLDLFFIEDTGAYHGLYHVIGGLISPWEGVTPETLKIDDLMGRLKNRVQEVILALPSTLEGEATSQYLARLLRGKVRVTRLGRGLPVGMEPEFTDSITLGEAMKGREEM</sequence>
<evidence type="ECO:0000256" key="7">
    <source>
        <dbReference type="HAMAP-Rule" id="MF_00017"/>
    </source>
</evidence>
<dbReference type="InterPro" id="IPR034137">
    <property type="entry name" value="TOPRIM_RecR"/>
</dbReference>
<dbReference type="SMART" id="SM00493">
    <property type="entry name" value="TOPRIM"/>
    <property type="match status" value="1"/>
</dbReference>
<dbReference type="Pfam" id="PF13662">
    <property type="entry name" value="Toprim_4"/>
    <property type="match status" value="1"/>
</dbReference>
<keyword evidence="2 7" id="KW-0227">DNA damage</keyword>
<dbReference type="InterPro" id="IPR023627">
    <property type="entry name" value="Rcmb_RecR"/>
</dbReference>
<evidence type="ECO:0000256" key="4">
    <source>
        <dbReference type="ARBA" id="ARBA00022833"/>
    </source>
</evidence>
<name>A0A7C0U774_9BACT</name>
<evidence type="ECO:0000256" key="6">
    <source>
        <dbReference type="ARBA" id="ARBA00023204"/>
    </source>
</evidence>
<dbReference type="PANTHER" id="PTHR30446">
    <property type="entry name" value="RECOMBINATION PROTEIN RECR"/>
    <property type="match status" value="1"/>
</dbReference>
<dbReference type="Gene3D" id="1.10.8.420">
    <property type="entry name" value="RecR Domain 1"/>
    <property type="match status" value="1"/>
</dbReference>
<dbReference type="InterPro" id="IPR000093">
    <property type="entry name" value="DNA_Rcmb_RecR"/>
</dbReference>
<evidence type="ECO:0000256" key="1">
    <source>
        <dbReference type="ARBA" id="ARBA00022723"/>
    </source>
</evidence>